<dbReference type="Proteomes" id="UP000597138">
    <property type="component" value="Unassembled WGS sequence"/>
</dbReference>
<dbReference type="EMBL" id="BMEG01000004">
    <property type="protein sequence ID" value="GGD73880.1"/>
    <property type="molecule type" value="Genomic_DNA"/>
</dbReference>
<proteinExistence type="predicted"/>
<evidence type="ECO:0000313" key="3">
    <source>
        <dbReference type="Proteomes" id="UP000027439"/>
    </source>
</evidence>
<accession>A0A069P3Z3</accession>
<evidence type="ECO:0000313" key="4">
    <source>
        <dbReference type="Proteomes" id="UP000597138"/>
    </source>
</evidence>
<protein>
    <submittedName>
        <fullName evidence="2">Uncharacterized protein</fullName>
    </submittedName>
</protein>
<dbReference type="Gene3D" id="3.90.1300.10">
    <property type="entry name" value="Amidase signature (AS) domain"/>
    <property type="match status" value="1"/>
</dbReference>
<reference evidence="4" key="3">
    <citation type="journal article" date="2019" name="Int. J. Syst. Evol. Microbiol.">
        <title>The Global Catalogue of Microorganisms (GCM) 10K type strain sequencing project: providing services to taxonomists for standard genome sequencing and annotation.</title>
        <authorList>
            <consortium name="The Broad Institute Genomics Platform"/>
            <consortium name="The Broad Institute Genome Sequencing Center for Infectious Disease"/>
            <person name="Wu L."/>
            <person name="Ma J."/>
        </authorList>
    </citation>
    <scope>NUCLEOTIDE SEQUENCE [LARGE SCALE GENOMIC DNA]</scope>
    <source>
        <strain evidence="4">CGMCC 1.11013</strain>
    </source>
</reference>
<dbReference type="AlphaFoldDB" id="A0A069P3Z3"/>
<reference evidence="1" key="4">
    <citation type="submission" date="2024-05" db="EMBL/GenBank/DDBJ databases">
        <authorList>
            <person name="Sun Q."/>
            <person name="Zhou Y."/>
        </authorList>
    </citation>
    <scope>NUCLEOTIDE SEQUENCE</scope>
    <source>
        <strain evidence="1">CGMCC 1.11013</strain>
    </source>
</reference>
<dbReference type="STRING" id="1071679.BG57_31520"/>
<organism evidence="2 3">
    <name type="scientific">Caballeronia grimmiae</name>
    <dbReference type="NCBI Taxonomy" id="1071679"/>
    <lineage>
        <taxon>Bacteria</taxon>
        <taxon>Pseudomonadati</taxon>
        <taxon>Pseudomonadota</taxon>
        <taxon>Betaproteobacteria</taxon>
        <taxon>Burkholderiales</taxon>
        <taxon>Burkholderiaceae</taxon>
        <taxon>Caballeronia</taxon>
    </lineage>
</organism>
<dbReference type="EMBL" id="JFHE01000008">
    <property type="protein sequence ID" value="KDR35313.1"/>
    <property type="molecule type" value="Genomic_DNA"/>
</dbReference>
<dbReference type="eggNOG" id="COG0154">
    <property type="taxonomic scope" value="Bacteria"/>
</dbReference>
<gene>
    <name evidence="2" type="ORF">BG57_31520</name>
    <name evidence="1" type="ORF">GCM10010985_30380</name>
</gene>
<evidence type="ECO:0000313" key="2">
    <source>
        <dbReference type="EMBL" id="KDR35313.1"/>
    </source>
</evidence>
<name>A0A069P3Z3_9BURK</name>
<sequence>MLTPTYPRPVTLAELERDAIGPNSLLGYYTNFIYLLDYAAVAAPAGFMSNGLPWGVASLAARSRINVCSASPTCLNA</sequence>
<reference evidence="1" key="1">
    <citation type="journal article" date="2014" name="Int. J. Syst. Evol. Microbiol.">
        <title>Complete genome of a new Firmicutes species belonging to the dominant human colonic microbiota ('Ruminococcus bicirculans') reveals two chromosomes and a selective capacity to utilize plant glucans.</title>
        <authorList>
            <consortium name="NISC Comparative Sequencing Program"/>
            <person name="Wegmann U."/>
            <person name="Louis P."/>
            <person name="Goesmann A."/>
            <person name="Henrissat B."/>
            <person name="Duncan S.H."/>
            <person name="Flint H.J."/>
        </authorList>
    </citation>
    <scope>NUCLEOTIDE SEQUENCE</scope>
    <source>
        <strain evidence="1">CGMCC 1.11013</strain>
    </source>
</reference>
<comment type="caution">
    <text evidence="2">The sequence shown here is derived from an EMBL/GenBank/DDBJ whole genome shotgun (WGS) entry which is preliminary data.</text>
</comment>
<reference evidence="2 3" key="2">
    <citation type="submission" date="2014-03" db="EMBL/GenBank/DDBJ databases">
        <title>Draft Genome Sequences of Four Burkholderia Strains.</title>
        <authorList>
            <person name="Liu X.Y."/>
            <person name="Li C.X."/>
            <person name="Xu J.H."/>
        </authorList>
    </citation>
    <scope>NUCLEOTIDE SEQUENCE [LARGE SCALE GENOMIC DNA]</scope>
    <source>
        <strain evidence="2 3">R27</strain>
    </source>
</reference>
<evidence type="ECO:0000313" key="1">
    <source>
        <dbReference type="EMBL" id="GGD73880.1"/>
    </source>
</evidence>
<dbReference type="InterPro" id="IPR036928">
    <property type="entry name" value="AS_sf"/>
</dbReference>
<keyword evidence="4" id="KW-1185">Reference proteome</keyword>
<dbReference type="SUPFAM" id="SSF75304">
    <property type="entry name" value="Amidase signature (AS) enzymes"/>
    <property type="match status" value="1"/>
</dbReference>
<dbReference type="Proteomes" id="UP000027439">
    <property type="component" value="Unassembled WGS sequence"/>
</dbReference>